<sequence>MRILQVNEIDLPGRRFNGYDLQLMLNKKGYEAKQLVCNKMSRDKNVISFLPTQSDFFIRELCKRFEEKVSLQSVIYPYGELMKDMDEFKEADIVHYHLIFNHFMSMYSFKDLVQTKPSVWTLHDPWALTGHCVHPIDCDGWLTGCHNCKHLERYSPLTRNSAHSIWEIKRQIYSQIDLDIVVASNWMLDLVKRSPLTSHFKNIHLIPFGIDTNIFKKKNNVEELRKKEEISKDSFVIMFRQDDQEWKGLSYIKEVLSNMKKSEKIVFITVGKTGLLDEYKDKFKIIEHSWINNPEEMVKLYSISDLFLMPSVAESFGLMAVEAMSCSLPVIVSEGTALPGVTFAPDCGIELKKGDTKEFIETILRLISSPEECTSRGKRSRKLVEKHYNIERYNKDLINLYKEILKRNKSNSKRIK</sequence>
<keyword evidence="1" id="KW-0808">Transferase</keyword>
<evidence type="ECO:0000259" key="2">
    <source>
        <dbReference type="Pfam" id="PF00534"/>
    </source>
</evidence>
<feature type="domain" description="Glycosyl transferase family 1" evidence="2">
    <location>
        <begin position="221"/>
        <end position="382"/>
    </location>
</feature>
<dbReference type="Proteomes" id="UP000233417">
    <property type="component" value="Unassembled WGS sequence"/>
</dbReference>
<dbReference type="GO" id="GO:0016757">
    <property type="term" value="F:glycosyltransferase activity"/>
    <property type="evidence" value="ECO:0007669"/>
    <property type="project" value="InterPro"/>
</dbReference>
<reference evidence="4 5" key="1">
    <citation type="journal article" date="2017" name="ISME J.">
        <title>Potential for microbial H2 and metal transformations associated with novel bacteria and archaea in deep terrestrial subsurface sediments.</title>
        <authorList>
            <person name="Hernsdorf A.W."/>
            <person name="Amano Y."/>
            <person name="Miyakawa K."/>
            <person name="Ise K."/>
            <person name="Suzuki Y."/>
            <person name="Anantharaman K."/>
            <person name="Probst A."/>
            <person name="Burstein D."/>
            <person name="Thomas B.C."/>
            <person name="Banfield J.F."/>
        </authorList>
    </citation>
    <scope>NUCLEOTIDE SEQUENCE [LARGE SCALE GENOMIC DNA]</scope>
    <source>
        <strain evidence="4">HGW-Dojkabacteria-1</strain>
    </source>
</reference>
<evidence type="ECO:0000313" key="4">
    <source>
        <dbReference type="EMBL" id="PKN02625.1"/>
    </source>
</evidence>
<evidence type="ECO:0000259" key="3">
    <source>
        <dbReference type="Pfam" id="PF13439"/>
    </source>
</evidence>
<dbReference type="Pfam" id="PF13439">
    <property type="entry name" value="Glyco_transf_4"/>
    <property type="match status" value="1"/>
</dbReference>
<evidence type="ECO:0008006" key="6">
    <source>
        <dbReference type="Google" id="ProtNLM"/>
    </source>
</evidence>
<dbReference type="AlphaFoldDB" id="A0A2N2F329"/>
<dbReference type="EMBL" id="PHAO01000001">
    <property type="protein sequence ID" value="PKN02625.1"/>
    <property type="molecule type" value="Genomic_DNA"/>
</dbReference>
<dbReference type="PANTHER" id="PTHR46401:SF2">
    <property type="entry name" value="GLYCOSYLTRANSFERASE WBBK-RELATED"/>
    <property type="match status" value="1"/>
</dbReference>
<dbReference type="Gene3D" id="3.40.50.2000">
    <property type="entry name" value="Glycogen Phosphorylase B"/>
    <property type="match status" value="2"/>
</dbReference>
<protein>
    <recommendedName>
        <fullName evidence="6">Glycosyl transferase family 1 domain-containing protein</fullName>
    </recommendedName>
</protein>
<feature type="domain" description="Glycosyltransferase subfamily 4-like N-terminal" evidence="3">
    <location>
        <begin position="78"/>
        <end position="213"/>
    </location>
</feature>
<dbReference type="PANTHER" id="PTHR46401">
    <property type="entry name" value="GLYCOSYLTRANSFERASE WBBK-RELATED"/>
    <property type="match status" value="1"/>
</dbReference>
<evidence type="ECO:0000313" key="5">
    <source>
        <dbReference type="Proteomes" id="UP000233417"/>
    </source>
</evidence>
<dbReference type="SUPFAM" id="SSF53756">
    <property type="entry name" value="UDP-Glycosyltransferase/glycogen phosphorylase"/>
    <property type="match status" value="1"/>
</dbReference>
<accession>A0A2N2F329</accession>
<dbReference type="InterPro" id="IPR001296">
    <property type="entry name" value="Glyco_trans_1"/>
</dbReference>
<dbReference type="GO" id="GO:0009103">
    <property type="term" value="P:lipopolysaccharide biosynthetic process"/>
    <property type="evidence" value="ECO:0007669"/>
    <property type="project" value="TreeGrafter"/>
</dbReference>
<organism evidence="4 5">
    <name type="scientific">Candidatus Dojkabacteria bacterium HGW-Dojkabacteria-1</name>
    <dbReference type="NCBI Taxonomy" id="2013761"/>
    <lineage>
        <taxon>Bacteria</taxon>
        <taxon>Candidatus Dojkabacteria</taxon>
    </lineage>
</organism>
<evidence type="ECO:0000256" key="1">
    <source>
        <dbReference type="ARBA" id="ARBA00022679"/>
    </source>
</evidence>
<dbReference type="InterPro" id="IPR028098">
    <property type="entry name" value="Glyco_trans_4-like_N"/>
</dbReference>
<gene>
    <name evidence="4" type="ORF">CVU76_01130</name>
</gene>
<dbReference type="Pfam" id="PF00534">
    <property type="entry name" value="Glycos_transf_1"/>
    <property type="match status" value="1"/>
</dbReference>
<name>A0A2N2F329_9BACT</name>
<proteinExistence type="predicted"/>
<comment type="caution">
    <text evidence="4">The sequence shown here is derived from an EMBL/GenBank/DDBJ whole genome shotgun (WGS) entry which is preliminary data.</text>
</comment>